<comment type="caution">
    <text evidence="1">The sequence shown here is derived from an EMBL/GenBank/DDBJ whole genome shotgun (WGS) entry which is preliminary data.</text>
</comment>
<evidence type="ECO:0000313" key="2">
    <source>
        <dbReference type="Proteomes" id="UP000279194"/>
    </source>
</evidence>
<reference evidence="1 2" key="1">
    <citation type="submission" date="2018-10" db="EMBL/GenBank/DDBJ databases">
        <title>Streptococcus hillyeri sp. nov., isolated from equine tracheal sample.</title>
        <authorList>
            <person name="Macfadyen A.C."/>
            <person name="Waller A."/>
            <person name="Paterson G.K."/>
        </authorList>
    </citation>
    <scope>NUCLEOTIDE SEQUENCE [LARGE SCALE GENOMIC DNA]</scope>
    <source>
        <strain evidence="1 2">28462</strain>
    </source>
</reference>
<evidence type="ECO:0000313" key="1">
    <source>
        <dbReference type="EMBL" id="RLY02418.1"/>
    </source>
</evidence>
<gene>
    <name evidence="1" type="ORF">EAF07_07570</name>
</gene>
<sequence>MLPPIVPLGSPRQSCQNEKKSKTNLLLKLRLGKLEISCFYPLGQDQLELILEKVLTYGHKTQ</sequence>
<protein>
    <submittedName>
        <fullName evidence="1">Uncharacterized protein</fullName>
    </submittedName>
</protein>
<keyword evidence="2" id="KW-1185">Reference proteome</keyword>
<dbReference type="AlphaFoldDB" id="A0A3L9DQE8"/>
<organism evidence="1 2">
    <name type="scientific">Streptococcus hillyeri</name>
    <dbReference type="NCBI Taxonomy" id="2282420"/>
    <lineage>
        <taxon>Bacteria</taxon>
        <taxon>Bacillati</taxon>
        <taxon>Bacillota</taxon>
        <taxon>Bacilli</taxon>
        <taxon>Lactobacillales</taxon>
        <taxon>Streptococcaceae</taxon>
        <taxon>Streptococcus</taxon>
    </lineage>
</organism>
<accession>A0A3L9DQE8</accession>
<dbReference type="Proteomes" id="UP000279194">
    <property type="component" value="Unassembled WGS sequence"/>
</dbReference>
<proteinExistence type="predicted"/>
<name>A0A3L9DQE8_9STRE</name>
<dbReference type="EMBL" id="RCVM01000015">
    <property type="protein sequence ID" value="RLY02418.1"/>
    <property type="molecule type" value="Genomic_DNA"/>
</dbReference>